<dbReference type="STRING" id="529704.SAMN02927913_1415"/>
<dbReference type="InterPro" id="IPR020449">
    <property type="entry name" value="Tscrpt_reg_AraC-type_HTH"/>
</dbReference>
<dbReference type="Gene3D" id="1.10.10.60">
    <property type="entry name" value="Homeodomain-like"/>
    <property type="match status" value="1"/>
</dbReference>
<dbReference type="OrthoDB" id="9804543at2"/>
<dbReference type="SMART" id="SM00342">
    <property type="entry name" value="HTH_ARAC"/>
    <property type="match status" value="1"/>
</dbReference>
<dbReference type="InterPro" id="IPR003313">
    <property type="entry name" value="AraC-bd"/>
</dbReference>
<dbReference type="Gene3D" id="2.60.120.10">
    <property type="entry name" value="Jelly Rolls"/>
    <property type="match status" value="1"/>
</dbReference>
<accession>A0A1H6SPN7</accession>
<evidence type="ECO:0000313" key="7">
    <source>
        <dbReference type="EMBL" id="SEI69781.1"/>
    </source>
</evidence>
<keyword evidence="5" id="KW-0804">Transcription</keyword>
<dbReference type="PANTHER" id="PTHR11019:SF159">
    <property type="entry name" value="TRANSCRIPTIONAL REGULATOR-RELATED"/>
    <property type="match status" value="1"/>
</dbReference>
<dbReference type="PROSITE" id="PS01124">
    <property type="entry name" value="HTH_ARAC_FAMILY_2"/>
    <property type="match status" value="1"/>
</dbReference>
<dbReference type="AlphaFoldDB" id="A0A1H6SPN7"/>
<dbReference type="GO" id="GO:0003700">
    <property type="term" value="F:DNA-binding transcription factor activity"/>
    <property type="evidence" value="ECO:0007669"/>
    <property type="project" value="InterPro"/>
</dbReference>
<dbReference type="Pfam" id="PF02311">
    <property type="entry name" value="AraC_binding"/>
    <property type="match status" value="1"/>
</dbReference>
<dbReference type="RefSeq" id="WP_091335285.1">
    <property type="nucleotide sequence ID" value="NZ_FNYC01000002.1"/>
</dbReference>
<dbReference type="CDD" id="cd06124">
    <property type="entry name" value="cupin_NimR-like_N"/>
    <property type="match status" value="1"/>
</dbReference>
<dbReference type="PROSITE" id="PS00041">
    <property type="entry name" value="HTH_ARAC_FAMILY_1"/>
    <property type="match status" value="1"/>
</dbReference>
<evidence type="ECO:0000256" key="2">
    <source>
        <dbReference type="ARBA" id="ARBA00023015"/>
    </source>
</evidence>
<protein>
    <submittedName>
        <fullName evidence="7">AraC-type DNA-binding protein</fullName>
    </submittedName>
</protein>
<name>A0A1H6SPN7_9GAMM</name>
<evidence type="ECO:0000256" key="4">
    <source>
        <dbReference type="ARBA" id="ARBA00023159"/>
    </source>
</evidence>
<keyword evidence="8" id="KW-1185">Reference proteome</keyword>
<reference evidence="7 8" key="1">
    <citation type="submission" date="2016-10" db="EMBL/GenBank/DDBJ databases">
        <authorList>
            <person name="de Groot N.N."/>
        </authorList>
    </citation>
    <scope>NUCLEOTIDE SEQUENCE [LARGE SCALE GENOMIC DNA]</scope>
    <source>
        <strain evidence="7 8">DSM 26515</strain>
    </source>
</reference>
<dbReference type="InterPro" id="IPR018060">
    <property type="entry name" value="HTH_AraC"/>
</dbReference>
<dbReference type="EMBL" id="FNYC01000002">
    <property type="protein sequence ID" value="SEI69781.1"/>
    <property type="molecule type" value="Genomic_DNA"/>
</dbReference>
<keyword evidence="2" id="KW-0805">Transcription regulation</keyword>
<evidence type="ECO:0000313" key="8">
    <source>
        <dbReference type="Proteomes" id="UP000199420"/>
    </source>
</evidence>
<dbReference type="PANTHER" id="PTHR11019">
    <property type="entry name" value="HTH-TYPE TRANSCRIPTIONAL REGULATOR NIMR"/>
    <property type="match status" value="1"/>
</dbReference>
<organism evidence="7 8">
    <name type="scientific">Frateuria terrea</name>
    <dbReference type="NCBI Taxonomy" id="529704"/>
    <lineage>
        <taxon>Bacteria</taxon>
        <taxon>Pseudomonadati</taxon>
        <taxon>Pseudomonadota</taxon>
        <taxon>Gammaproteobacteria</taxon>
        <taxon>Lysobacterales</taxon>
        <taxon>Rhodanobacteraceae</taxon>
        <taxon>Frateuria</taxon>
    </lineage>
</organism>
<feature type="domain" description="HTH araC/xylS-type" evidence="6">
    <location>
        <begin position="163"/>
        <end position="263"/>
    </location>
</feature>
<dbReference type="InterPro" id="IPR018062">
    <property type="entry name" value="HTH_AraC-typ_CS"/>
</dbReference>
<sequence>MSHADAMFERIENAGGPPLIAFLVDGSGGHQPHVEESDWHTHVRGQFFYVERGMVSIRTREGAWALPPQRVGWMPPGEPHTVRMSSALCGWGVFVAPQAAAGLPDHTCVLGANDLMRALVLRASEWTMRDELDERQERLLMVLLDELRRAPQLPPQLNLPSDRRVLRIAHAVLERPQEDRSLEDWAAWAGLSARNLSRLFRRETGTSFAQWRRQARLGHALELLADGTAVGQVADALGYASVSAFVAMFRRSFGQSPGRYFERTPLSA</sequence>
<evidence type="ECO:0000256" key="3">
    <source>
        <dbReference type="ARBA" id="ARBA00023125"/>
    </source>
</evidence>
<dbReference type="GO" id="GO:0043565">
    <property type="term" value="F:sequence-specific DNA binding"/>
    <property type="evidence" value="ECO:0007669"/>
    <property type="project" value="InterPro"/>
</dbReference>
<dbReference type="SUPFAM" id="SSF51182">
    <property type="entry name" value="RmlC-like cupins"/>
    <property type="match status" value="1"/>
</dbReference>
<evidence type="ECO:0000256" key="1">
    <source>
        <dbReference type="ARBA" id="ARBA00022491"/>
    </source>
</evidence>
<dbReference type="SUPFAM" id="SSF46689">
    <property type="entry name" value="Homeodomain-like"/>
    <property type="match status" value="1"/>
</dbReference>
<dbReference type="InterPro" id="IPR009057">
    <property type="entry name" value="Homeodomain-like_sf"/>
</dbReference>
<dbReference type="Proteomes" id="UP000199420">
    <property type="component" value="Unassembled WGS sequence"/>
</dbReference>
<keyword evidence="4" id="KW-0010">Activator</keyword>
<keyword evidence="1" id="KW-0678">Repressor</keyword>
<evidence type="ECO:0000259" key="6">
    <source>
        <dbReference type="PROSITE" id="PS01124"/>
    </source>
</evidence>
<gene>
    <name evidence="7" type="ORF">SAMN04487997_1500</name>
</gene>
<dbReference type="FunFam" id="1.10.10.60:FF:000132">
    <property type="entry name" value="AraC family transcriptional regulator"/>
    <property type="match status" value="1"/>
</dbReference>
<dbReference type="Pfam" id="PF12833">
    <property type="entry name" value="HTH_18"/>
    <property type="match status" value="1"/>
</dbReference>
<evidence type="ECO:0000256" key="5">
    <source>
        <dbReference type="ARBA" id="ARBA00023163"/>
    </source>
</evidence>
<proteinExistence type="predicted"/>
<dbReference type="PRINTS" id="PR00032">
    <property type="entry name" value="HTHARAC"/>
</dbReference>
<dbReference type="InterPro" id="IPR011051">
    <property type="entry name" value="RmlC_Cupin_sf"/>
</dbReference>
<keyword evidence="3 7" id="KW-0238">DNA-binding</keyword>
<dbReference type="InterPro" id="IPR014710">
    <property type="entry name" value="RmlC-like_jellyroll"/>
</dbReference>